<accession>A0ABQ1SH45</accession>
<dbReference type="Gene3D" id="2.60.40.1120">
    <property type="entry name" value="Carboxypeptidase-like, regulatory domain"/>
    <property type="match status" value="1"/>
</dbReference>
<dbReference type="RefSeq" id="WP_188458259.1">
    <property type="nucleotide sequence ID" value="NZ_BMGM01000005.1"/>
</dbReference>
<evidence type="ECO:0008006" key="3">
    <source>
        <dbReference type="Google" id="ProtNLM"/>
    </source>
</evidence>
<organism evidence="1 2">
    <name type="scientific">Psychroflexus planctonicus</name>
    <dbReference type="NCBI Taxonomy" id="1526575"/>
    <lineage>
        <taxon>Bacteria</taxon>
        <taxon>Pseudomonadati</taxon>
        <taxon>Bacteroidota</taxon>
        <taxon>Flavobacteriia</taxon>
        <taxon>Flavobacteriales</taxon>
        <taxon>Flavobacteriaceae</taxon>
        <taxon>Psychroflexus</taxon>
    </lineage>
</organism>
<comment type="caution">
    <text evidence="1">The sequence shown here is derived from an EMBL/GenBank/DDBJ whole genome shotgun (WGS) entry which is preliminary data.</text>
</comment>
<dbReference type="Pfam" id="PF13715">
    <property type="entry name" value="CarbopepD_reg_2"/>
    <property type="match status" value="1"/>
</dbReference>
<dbReference type="InterPro" id="IPR008969">
    <property type="entry name" value="CarboxyPept-like_regulatory"/>
</dbReference>
<evidence type="ECO:0000313" key="2">
    <source>
        <dbReference type="Proteomes" id="UP000599179"/>
    </source>
</evidence>
<reference evidence="2" key="1">
    <citation type="journal article" date="2019" name="Int. J. Syst. Evol. Microbiol.">
        <title>The Global Catalogue of Microorganisms (GCM) 10K type strain sequencing project: providing services to taxonomists for standard genome sequencing and annotation.</title>
        <authorList>
            <consortium name="The Broad Institute Genomics Platform"/>
            <consortium name="The Broad Institute Genome Sequencing Center for Infectious Disease"/>
            <person name="Wu L."/>
            <person name="Ma J."/>
        </authorList>
    </citation>
    <scope>NUCLEOTIDE SEQUENCE [LARGE SCALE GENOMIC DNA]</scope>
    <source>
        <strain evidence="2">CGMCC 1.12931</strain>
    </source>
</reference>
<evidence type="ECO:0000313" key="1">
    <source>
        <dbReference type="EMBL" id="GGE33931.1"/>
    </source>
</evidence>
<dbReference type="Proteomes" id="UP000599179">
    <property type="component" value="Unassembled WGS sequence"/>
</dbReference>
<name>A0ABQ1SH45_9FLAO</name>
<proteinExistence type="predicted"/>
<protein>
    <recommendedName>
        <fullName evidence="3">CarboxypepD_reg-like domain-containing protein</fullName>
    </recommendedName>
</protein>
<sequence>MKILFFIFFSTFYFQVNSQKLEGYVIDITNENKLSFVNIAFKNLDKGTYSNQDGYYTINLKEVDFGDSLIVSHIGYETKSFKLSDFKKDKNNNLNIKLVPKNDFLNEVYISDKKTKYNWFADNLGTNKKTVFTSSVPFGYEVSVFINNKKRKLAKLEELKLKFKKQDETLFDLYKTYYRISFYKKDENNFPGELLSYENIIIRPENKNKTIKINLKNKNLFLPKDGFFIGVETINPNDTSPKNSMYLTYPNLLYTHSEEKITFKRYRGKKWNKDYMKSVFKKDYFKVPYINLKVKYVK</sequence>
<gene>
    <name evidence="1" type="ORF">GCM10010832_12580</name>
</gene>
<keyword evidence="2" id="KW-1185">Reference proteome</keyword>
<dbReference type="EMBL" id="BMGM01000005">
    <property type="protein sequence ID" value="GGE33931.1"/>
    <property type="molecule type" value="Genomic_DNA"/>
</dbReference>
<dbReference type="SUPFAM" id="SSF49464">
    <property type="entry name" value="Carboxypeptidase regulatory domain-like"/>
    <property type="match status" value="1"/>
</dbReference>